<evidence type="ECO:0000313" key="21">
    <source>
        <dbReference type="Proteomes" id="UP000025171"/>
    </source>
</evidence>
<evidence type="ECO:0000256" key="9">
    <source>
        <dbReference type="ARBA" id="ARBA00022989"/>
    </source>
</evidence>
<dbReference type="InterPro" id="IPR008972">
    <property type="entry name" value="Cupredoxin"/>
</dbReference>
<dbReference type="Gene3D" id="1.10.287.90">
    <property type="match status" value="1"/>
</dbReference>
<gene>
    <name evidence="20" type="ORF">HJO_00835</name>
</gene>
<evidence type="ECO:0000256" key="4">
    <source>
        <dbReference type="ARBA" id="ARBA00022660"/>
    </source>
</evidence>
<keyword evidence="21" id="KW-1185">Reference proteome</keyword>
<dbReference type="SUPFAM" id="SSF81464">
    <property type="entry name" value="Cytochrome c oxidase subunit II-like, transmembrane region"/>
    <property type="match status" value="1"/>
</dbReference>
<feature type="signal peptide" evidence="17">
    <location>
        <begin position="1"/>
        <end position="19"/>
    </location>
</feature>
<dbReference type="InterPro" id="IPR001505">
    <property type="entry name" value="Copper_CuA"/>
</dbReference>
<evidence type="ECO:0000259" key="18">
    <source>
        <dbReference type="PROSITE" id="PS50857"/>
    </source>
</evidence>
<evidence type="ECO:0000256" key="5">
    <source>
        <dbReference type="ARBA" id="ARBA00022692"/>
    </source>
</evidence>
<dbReference type="InterPro" id="IPR014222">
    <property type="entry name" value="Cyt_c_oxidase_su2"/>
</dbReference>
<comment type="similarity">
    <text evidence="2 14">Belongs to the cytochrome c oxidase subunit 2 family.</text>
</comment>
<feature type="domain" description="Cytochrome oxidase subunit II copper A binding" evidence="18">
    <location>
        <begin position="152"/>
        <end position="304"/>
    </location>
</feature>
<feature type="chain" id="PRO_5001572629" description="Cytochrome c oxidase subunit 2" evidence="17">
    <location>
        <begin position="20"/>
        <end position="333"/>
    </location>
</feature>
<dbReference type="GO" id="GO:0016491">
    <property type="term" value="F:oxidoreductase activity"/>
    <property type="evidence" value="ECO:0007669"/>
    <property type="project" value="InterPro"/>
</dbReference>
<evidence type="ECO:0000256" key="2">
    <source>
        <dbReference type="ARBA" id="ARBA00007866"/>
    </source>
</evidence>
<dbReference type="PATRIC" id="fig|1280950.3.peg.168"/>
<dbReference type="GO" id="GO:0042773">
    <property type="term" value="P:ATP synthesis coupled electron transport"/>
    <property type="evidence" value="ECO:0007669"/>
    <property type="project" value="TreeGrafter"/>
</dbReference>
<comment type="catalytic activity">
    <reaction evidence="13 15">
        <text>4 Fe(II)-[cytochrome c] + O2 + 8 H(+)(in) = 4 Fe(III)-[cytochrome c] + 2 H2O + 4 H(+)(out)</text>
        <dbReference type="Rhea" id="RHEA:11436"/>
        <dbReference type="Rhea" id="RHEA-COMP:10350"/>
        <dbReference type="Rhea" id="RHEA-COMP:14399"/>
        <dbReference type="ChEBI" id="CHEBI:15377"/>
        <dbReference type="ChEBI" id="CHEBI:15378"/>
        <dbReference type="ChEBI" id="CHEBI:15379"/>
        <dbReference type="ChEBI" id="CHEBI:29033"/>
        <dbReference type="ChEBI" id="CHEBI:29034"/>
        <dbReference type="EC" id="7.1.1.9"/>
    </reaction>
</comment>
<evidence type="ECO:0000256" key="3">
    <source>
        <dbReference type="ARBA" id="ARBA00022448"/>
    </source>
</evidence>
<dbReference type="InterPro" id="IPR036257">
    <property type="entry name" value="Cyt_c_oxidase_su2_TM_sf"/>
</dbReference>
<evidence type="ECO:0000256" key="1">
    <source>
        <dbReference type="ARBA" id="ARBA00004141"/>
    </source>
</evidence>
<keyword evidence="9 16" id="KW-1133">Transmembrane helix</keyword>
<dbReference type="Pfam" id="PF00116">
    <property type="entry name" value="COX2"/>
    <property type="match status" value="1"/>
</dbReference>
<dbReference type="STRING" id="1280950.HJO_00835"/>
<comment type="function">
    <text evidence="12 15">Subunits I and II form the functional core of the enzyme complex. Electrons originating in cytochrome c are transferred via heme a and Cu(A) to the binuclear center formed by heme a3 and Cu(B).</text>
</comment>
<dbReference type="PANTHER" id="PTHR22888:SF9">
    <property type="entry name" value="CYTOCHROME C OXIDASE SUBUNIT 2"/>
    <property type="match status" value="1"/>
</dbReference>
<evidence type="ECO:0000256" key="7">
    <source>
        <dbReference type="ARBA" id="ARBA00022967"/>
    </source>
</evidence>
<evidence type="ECO:0000256" key="13">
    <source>
        <dbReference type="ARBA" id="ARBA00047816"/>
    </source>
</evidence>
<dbReference type="PROSITE" id="PS50857">
    <property type="entry name" value="COX2_CUA"/>
    <property type="match status" value="1"/>
</dbReference>
<keyword evidence="4 14" id="KW-0679">Respiratory chain</keyword>
<keyword evidence="10 15" id="KW-0186">Copper</keyword>
<keyword evidence="3 14" id="KW-0813">Transport</keyword>
<keyword evidence="17" id="KW-0732">Signal</keyword>
<comment type="caution">
    <text evidence="20">The sequence shown here is derived from an EMBL/GenBank/DDBJ whole genome shotgun (WGS) entry which is preliminary data.</text>
</comment>
<comment type="cofactor">
    <cofactor evidence="15">
        <name>Cu cation</name>
        <dbReference type="ChEBI" id="CHEBI:23378"/>
    </cofactor>
    <text evidence="15">Binds a copper A center.</text>
</comment>
<dbReference type="EC" id="7.1.1.9" evidence="15"/>
<keyword evidence="6 15" id="KW-0479">Metal-binding</keyword>
<dbReference type="GO" id="GO:0005886">
    <property type="term" value="C:plasma membrane"/>
    <property type="evidence" value="ECO:0007669"/>
    <property type="project" value="UniProtKB-SubCell"/>
</dbReference>
<dbReference type="AlphaFoldDB" id="A0A059FTN0"/>
<accession>A0A059FTN0</accession>
<dbReference type="InterPro" id="IPR002429">
    <property type="entry name" value="CcO_II-like_C"/>
</dbReference>
<feature type="domain" description="Cytochrome oxidase subunit II transmembrane region profile" evidence="19">
    <location>
        <begin position="21"/>
        <end position="117"/>
    </location>
</feature>
<dbReference type="InterPro" id="IPR011759">
    <property type="entry name" value="Cyt_c_oxidase_su2_TM_dom"/>
</dbReference>
<feature type="transmembrane region" description="Helical" evidence="16">
    <location>
        <begin position="89"/>
        <end position="112"/>
    </location>
</feature>
<evidence type="ECO:0000256" key="14">
    <source>
        <dbReference type="RuleBase" id="RU000456"/>
    </source>
</evidence>
<feature type="transmembrane region" description="Helical" evidence="16">
    <location>
        <begin position="47"/>
        <end position="68"/>
    </location>
</feature>
<keyword evidence="5 14" id="KW-0812">Transmembrane</keyword>
<dbReference type="Proteomes" id="UP000025171">
    <property type="component" value="Unassembled WGS sequence"/>
</dbReference>
<dbReference type="PROSITE" id="PS00078">
    <property type="entry name" value="COX2"/>
    <property type="match status" value="1"/>
</dbReference>
<evidence type="ECO:0000256" key="11">
    <source>
        <dbReference type="ARBA" id="ARBA00023136"/>
    </source>
</evidence>
<dbReference type="EMBL" id="ARYK01000001">
    <property type="protein sequence ID" value="KCZ93876.1"/>
    <property type="molecule type" value="Genomic_DNA"/>
</dbReference>
<evidence type="ECO:0000313" key="20">
    <source>
        <dbReference type="EMBL" id="KCZ93876.1"/>
    </source>
</evidence>
<dbReference type="Gene3D" id="2.60.40.420">
    <property type="entry name" value="Cupredoxins - blue copper proteins"/>
    <property type="match status" value="1"/>
</dbReference>
<proteinExistence type="inferred from homology"/>
<reference evidence="20 21" key="1">
    <citation type="journal article" date="2014" name="Antonie Van Leeuwenhoek">
        <title>Hyphomonas beringensis sp. nov. and Hyphomonas chukchiensis sp. nov., isolated from surface seawater of the Bering Sea and Chukchi Sea.</title>
        <authorList>
            <person name="Li C."/>
            <person name="Lai Q."/>
            <person name="Li G."/>
            <person name="Dong C."/>
            <person name="Wang J."/>
            <person name="Liao Y."/>
            <person name="Shao Z."/>
        </authorList>
    </citation>
    <scope>NUCLEOTIDE SEQUENCE [LARGE SCALE GENOMIC DNA]</scope>
    <source>
        <strain evidence="20 21">MHS-2</strain>
    </source>
</reference>
<dbReference type="GO" id="GO:0004129">
    <property type="term" value="F:cytochrome-c oxidase activity"/>
    <property type="evidence" value="ECO:0007669"/>
    <property type="project" value="UniProtKB-EC"/>
</dbReference>
<keyword evidence="7" id="KW-1278">Translocase</keyword>
<evidence type="ECO:0000256" key="10">
    <source>
        <dbReference type="ARBA" id="ARBA00023008"/>
    </source>
</evidence>
<organism evidence="20 21">
    <name type="scientific">Hyphomonas johnsonii MHS-2</name>
    <dbReference type="NCBI Taxonomy" id="1280950"/>
    <lineage>
        <taxon>Bacteria</taxon>
        <taxon>Pseudomonadati</taxon>
        <taxon>Pseudomonadota</taxon>
        <taxon>Alphaproteobacteria</taxon>
        <taxon>Hyphomonadales</taxon>
        <taxon>Hyphomonadaceae</taxon>
        <taxon>Hyphomonas</taxon>
    </lineage>
</organism>
<dbReference type="PANTHER" id="PTHR22888">
    <property type="entry name" value="CYTOCHROME C OXIDASE, SUBUNIT II"/>
    <property type="match status" value="1"/>
</dbReference>
<protein>
    <recommendedName>
        <fullName evidence="15">Cytochrome c oxidase subunit 2</fullName>
        <ecNumber evidence="15">7.1.1.9</ecNumber>
    </recommendedName>
</protein>
<evidence type="ECO:0000256" key="8">
    <source>
        <dbReference type="ARBA" id="ARBA00022982"/>
    </source>
</evidence>
<dbReference type="PRINTS" id="PR01166">
    <property type="entry name" value="CYCOXIDASEII"/>
</dbReference>
<name>A0A059FTN0_9PROT</name>
<evidence type="ECO:0000256" key="17">
    <source>
        <dbReference type="SAM" id="SignalP"/>
    </source>
</evidence>
<dbReference type="PROSITE" id="PS50999">
    <property type="entry name" value="COX2_TM"/>
    <property type="match status" value="1"/>
</dbReference>
<dbReference type="RefSeq" id="WP_035612556.1">
    <property type="nucleotide sequence ID" value="NZ_ARYK01000001.1"/>
</dbReference>
<evidence type="ECO:0000256" key="16">
    <source>
        <dbReference type="SAM" id="Phobius"/>
    </source>
</evidence>
<dbReference type="InterPro" id="IPR045187">
    <property type="entry name" value="CcO_II"/>
</dbReference>
<dbReference type="Pfam" id="PF02790">
    <property type="entry name" value="COX2_TM"/>
    <property type="match status" value="1"/>
</dbReference>
<keyword evidence="11 16" id="KW-0472">Membrane</keyword>
<evidence type="ECO:0000256" key="15">
    <source>
        <dbReference type="RuleBase" id="RU004024"/>
    </source>
</evidence>
<dbReference type="eggNOG" id="COG1622">
    <property type="taxonomic scope" value="Bacteria"/>
</dbReference>
<evidence type="ECO:0000256" key="6">
    <source>
        <dbReference type="ARBA" id="ARBA00022723"/>
    </source>
</evidence>
<sequence>MRHFFAALCASLLTAPAFASIPHDGALGFQPAATRIAERILFFHDDYVLWIITAITLLVTVLLIWVMVRYNRKANPVSKKFSHNSLIEVIWTVVPALILVAIAGLSFPNLYYQDVVPNLETIQAESAELLADGKSAEYERYTRNNFPDAAEKGFINVKAQGNQWNWTYSYPDLVDADGYALEFVSNAVHKGKPDDEKNYESSTGRTDYATKPRNLGVDYPMVIPAGRYIRYYTAAADVIHSWTVPAFGVKTDAVPGRLNEGWFLVDEPGVYYGQCSELCGIDHAYMPIEVRVVPQDQFDRWAEQMLAGDYEGAYSSVMMIAAREPSTQLAAKQ</sequence>
<dbReference type="NCBIfam" id="TIGR02866">
    <property type="entry name" value="CoxB"/>
    <property type="match status" value="1"/>
</dbReference>
<evidence type="ECO:0000259" key="19">
    <source>
        <dbReference type="PROSITE" id="PS50999"/>
    </source>
</evidence>
<comment type="subcellular location">
    <subcellularLocation>
        <location evidence="14">Cell membrane</location>
        <topology evidence="14">Multi-pass membrane protein</topology>
    </subcellularLocation>
    <subcellularLocation>
        <location evidence="1">Membrane</location>
        <topology evidence="1">Multi-pass membrane protein</topology>
    </subcellularLocation>
</comment>
<dbReference type="GO" id="GO:0005507">
    <property type="term" value="F:copper ion binding"/>
    <property type="evidence" value="ECO:0007669"/>
    <property type="project" value="InterPro"/>
</dbReference>
<keyword evidence="8 14" id="KW-0249">Electron transport</keyword>
<evidence type="ECO:0000256" key="12">
    <source>
        <dbReference type="ARBA" id="ARBA00024688"/>
    </source>
</evidence>
<dbReference type="SUPFAM" id="SSF49503">
    <property type="entry name" value="Cupredoxins"/>
    <property type="match status" value="1"/>
</dbReference>